<proteinExistence type="inferred from homology"/>
<dbReference type="SUPFAM" id="SSF81411">
    <property type="entry name" value="Mitochondrial cytochrome c oxidase subunit VIa"/>
    <property type="match status" value="1"/>
</dbReference>
<evidence type="ECO:0000313" key="11">
    <source>
        <dbReference type="EMBL" id="JAT26291.1"/>
    </source>
</evidence>
<dbReference type="Gene3D" id="4.10.95.10">
    <property type="entry name" value="Cytochrome c oxidase, subunit VIa"/>
    <property type="match status" value="1"/>
</dbReference>
<comment type="similarity">
    <text evidence="3 10">Belongs to the cytochrome c oxidase subunit 6A family.</text>
</comment>
<evidence type="ECO:0000256" key="1">
    <source>
        <dbReference type="ARBA" id="ARBA00004434"/>
    </source>
</evidence>
<keyword evidence="8" id="KW-0496">Mitochondrion</keyword>
<evidence type="ECO:0008006" key="12">
    <source>
        <dbReference type="Google" id="ProtNLM"/>
    </source>
</evidence>
<evidence type="ECO:0000256" key="5">
    <source>
        <dbReference type="ARBA" id="ARBA00022792"/>
    </source>
</evidence>
<dbReference type="InterPro" id="IPR036418">
    <property type="entry name" value="Cyt_c_oxidase_su6a_sf"/>
</dbReference>
<dbReference type="GO" id="GO:0030234">
    <property type="term" value="F:enzyme regulator activity"/>
    <property type="evidence" value="ECO:0007669"/>
    <property type="project" value="TreeGrafter"/>
</dbReference>
<dbReference type="FunFam" id="4.10.95.10:FF:000001">
    <property type="entry name" value="Cytochrome c oxidase subunit 6A, mitochondrial"/>
    <property type="match status" value="1"/>
</dbReference>
<evidence type="ECO:0000256" key="2">
    <source>
        <dbReference type="ARBA" id="ARBA00004673"/>
    </source>
</evidence>
<keyword evidence="7" id="KW-1133">Transmembrane helix</keyword>
<dbReference type="Pfam" id="PF02046">
    <property type="entry name" value="COX6A"/>
    <property type="match status" value="1"/>
</dbReference>
<evidence type="ECO:0000256" key="3">
    <source>
        <dbReference type="ARBA" id="ARBA00005553"/>
    </source>
</evidence>
<dbReference type="PANTHER" id="PTHR11504">
    <property type="entry name" value="CYTOCHROME C OXIDASE POLYPEPTIDE VIA"/>
    <property type="match status" value="1"/>
</dbReference>
<dbReference type="GO" id="GO:0006123">
    <property type="term" value="P:mitochondrial electron transport, cytochrome c to oxygen"/>
    <property type="evidence" value="ECO:0007669"/>
    <property type="project" value="TreeGrafter"/>
</dbReference>
<dbReference type="PANTHER" id="PTHR11504:SF0">
    <property type="entry name" value="CYTOCHROME C OXIDASE SUBUNIT"/>
    <property type="match status" value="1"/>
</dbReference>
<accession>A0A1B6LRC7</accession>
<comment type="subcellular location">
    <subcellularLocation>
        <location evidence="1">Mitochondrion inner membrane</location>
        <topology evidence="1">Single-pass membrane protein</topology>
    </subcellularLocation>
</comment>
<reference evidence="11" key="1">
    <citation type="submission" date="2015-11" db="EMBL/GenBank/DDBJ databases">
        <title>De novo transcriptome assembly of four potential Pierce s Disease insect vectors from Arizona vineyards.</title>
        <authorList>
            <person name="Tassone E.E."/>
        </authorList>
    </citation>
    <scope>NUCLEOTIDE SEQUENCE</scope>
</reference>
<dbReference type="AlphaFoldDB" id="A0A1B6LRC7"/>
<keyword evidence="9" id="KW-0472">Membrane</keyword>
<name>A0A1B6LRC7_9HEMI</name>
<evidence type="ECO:0000256" key="6">
    <source>
        <dbReference type="ARBA" id="ARBA00022946"/>
    </source>
</evidence>
<comment type="pathway">
    <text evidence="2">Energy metabolism; oxidative phosphorylation.</text>
</comment>
<gene>
    <name evidence="11" type="ORF">g.54799</name>
</gene>
<protein>
    <recommendedName>
        <fullName evidence="12">Cytochrome c oxidase polypeptide VIa</fullName>
    </recommendedName>
</protein>
<keyword evidence="5" id="KW-0999">Mitochondrion inner membrane</keyword>
<sequence>MFSLFRNKFVPHNVIHRFSTSRRNCLPDKPDCCEDPCCDDPPLSEPDPDHGHSYKVYRAISLFVCVPLIMMMTALQYKNHFAAKTECEERPEFIPYDHMRIRSKRFPWGEGNKSLFHNPHVNALPNGYEDENEE</sequence>
<evidence type="ECO:0000256" key="9">
    <source>
        <dbReference type="ARBA" id="ARBA00023136"/>
    </source>
</evidence>
<keyword evidence="4" id="KW-0812">Transmembrane</keyword>
<organism evidence="11">
    <name type="scientific">Graphocephala atropunctata</name>
    <dbReference type="NCBI Taxonomy" id="36148"/>
    <lineage>
        <taxon>Eukaryota</taxon>
        <taxon>Metazoa</taxon>
        <taxon>Ecdysozoa</taxon>
        <taxon>Arthropoda</taxon>
        <taxon>Hexapoda</taxon>
        <taxon>Insecta</taxon>
        <taxon>Pterygota</taxon>
        <taxon>Neoptera</taxon>
        <taxon>Paraneoptera</taxon>
        <taxon>Hemiptera</taxon>
        <taxon>Auchenorrhyncha</taxon>
        <taxon>Membracoidea</taxon>
        <taxon>Cicadellidae</taxon>
        <taxon>Cicadellinae</taxon>
        <taxon>Cicadellini</taxon>
        <taxon>Graphocephala</taxon>
    </lineage>
</organism>
<evidence type="ECO:0000256" key="7">
    <source>
        <dbReference type="ARBA" id="ARBA00022989"/>
    </source>
</evidence>
<dbReference type="InterPro" id="IPR001349">
    <property type="entry name" value="Cyt_c_oxidase_su6a"/>
</dbReference>
<dbReference type="EMBL" id="GEBQ01013686">
    <property type="protein sequence ID" value="JAT26291.1"/>
    <property type="molecule type" value="Transcribed_RNA"/>
</dbReference>
<evidence type="ECO:0000256" key="4">
    <source>
        <dbReference type="ARBA" id="ARBA00022692"/>
    </source>
</evidence>
<evidence type="ECO:0000256" key="8">
    <source>
        <dbReference type="ARBA" id="ARBA00023128"/>
    </source>
</evidence>
<evidence type="ECO:0000256" key="10">
    <source>
        <dbReference type="RuleBase" id="RU004396"/>
    </source>
</evidence>
<keyword evidence="6" id="KW-0809">Transit peptide</keyword>
<dbReference type="GO" id="GO:0005743">
    <property type="term" value="C:mitochondrial inner membrane"/>
    <property type="evidence" value="ECO:0007669"/>
    <property type="project" value="UniProtKB-SubCell"/>
</dbReference>